<evidence type="ECO:0000313" key="3">
    <source>
        <dbReference type="Proteomes" id="UP000694257"/>
    </source>
</evidence>
<dbReference type="RefSeq" id="WP_218469761.1">
    <property type="nucleotide sequence ID" value="NZ_BAABJN010000003.1"/>
</dbReference>
<evidence type="ECO:0000313" key="2">
    <source>
        <dbReference type="EMBL" id="QXN88878.1"/>
    </source>
</evidence>
<name>A0ABX8RGY8_NOCIO</name>
<reference evidence="2 3" key="1">
    <citation type="submission" date="2021-07" db="EMBL/GenBank/DDBJ databases">
        <title>Whole Genome Sequence of Nocardia Iowensis.</title>
        <authorList>
            <person name="Lamm A."/>
            <person name="Collins-Fairclough A.M."/>
            <person name="Bunk B."/>
            <person name="Sproer C."/>
        </authorList>
    </citation>
    <scope>NUCLEOTIDE SEQUENCE [LARGE SCALE GENOMIC DNA]</scope>
    <source>
        <strain evidence="2 3">NRRL 5646</strain>
    </source>
</reference>
<protein>
    <submittedName>
        <fullName evidence="2">Uncharacterized protein</fullName>
    </submittedName>
</protein>
<accession>A0ABX8RGY8</accession>
<keyword evidence="3" id="KW-1185">Reference proteome</keyword>
<dbReference type="EMBL" id="CP078145">
    <property type="protein sequence ID" value="QXN88878.1"/>
    <property type="molecule type" value="Genomic_DNA"/>
</dbReference>
<organism evidence="2 3">
    <name type="scientific">Nocardia iowensis</name>
    <dbReference type="NCBI Taxonomy" id="204891"/>
    <lineage>
        <taxon>Bacteria</taxon>
        <taxon>Bacillati</taxon>
        <taxon>Actinomycetota</taxon>
        <taxon>Actinomycetes</taxon>
        <taxon>Mycobacteriales</taxon>
        <taxon>Nocardiaceae</taxon>
        <taxon>Nocardia</taxon>
    </lineage>
</organism>
<dbReference type="Proteomes" id="UP000694257">
    <property type="component" value="Chromosome"/>
</dbReference>
<feature type="compositionally biased region" description="Basic and acidic residues" evidence="1">
    <location>
        <begin position="48"/>
        <end position="61"/>
    </location>
</feature>
<gene>
    <name evidence="2" type="ORF">KV110_25245</name>
</gene>
<feature type="compositionally biased region" description="Basic and acidic residues" evidence="1">
    <location>
        <begin position="1"/>
        <end position="26"/>
    </location>
</feature>
<sequence length="234" mass="25781">MSTEYERTVHSDKPTEDVPMSEREARASTWDEGPGHAENAWTATESETSARSEKQADDQVHASENVAESEHAKTTDYGTEPATATEYGAETAPQHDAEPDHVIATSGDADADQETTATADTEPDQTAVAANGAEQQKASLDDVGTPLFTDSEVDRLRTQWREVQGAFVDNPRDAVTQADKIVADVIYQLTTAYAERKRVLEERCAGLHEADTEELRQALRGYRGFFHRLLVIEQ</sequence>
<feature type="region of interest" description="Disordered" evidence="1">
    <location>
        <begin position="1"/>
        <end position="102"/>
    </location>
</feature>
<proteinExistence type="predicted"/>
<evidence type="ECO:0000256" key="1">
    <source>
        <dbReference type="SAM" id="MobiDB-lite"/>
    </source>
</evidence>